<protein>
    <submittedName>
        <fullName evidence="2">Uncharacterized protein</fullName>
    </submittedName>
</protein>
<name>A0A089PLI4_PLUGE</name>
<reference evidence="2 3" key="1">
    <citation type="submission" date="2015-05" db="EMBL/GenBank/DDBJ databases">
        <title>Genome sequences of Pluralibacter gergoviae.</title>
        <authorList>
            <person name="Greninger A.L."/>
            <person name="Miller S."/>
        </authorList>
    </citation>
    <scope>NUCLEOTIDE SEQUENCE [LARGE SCALE GENOMIC DNA]</scope>
    <source>
        <strain evidence="2 3">JS81F13</strain>
    </source>
</reference>
<sequence>MSREEYTLLHSGFNQHDLHILKQNIVAPDGTLDGVVAGFAKRFMVYTSLFLTCLLGLVVLAIVTPVKDLILVAAGIGAVFLTLRLMRSPIVSLKCWFYCSHQWR</sequence>
<keyword evidence="3" id="KW-1185">Reference proteome</keyword>
<keyword evidence="1" id="KW-1133">Transmembrane helix</keyword>
<evidence type="ECO:0000313" key="2">
    <source>
        <dbReference type="EMBL" id="KMK13972.1"/>
    </source>
</evidence>
<dbReference type="KEGG" id="pge:LG71_12765"/>
<accession>A0A089PLI4</accession>
<comment type="caution">
    <text evidence="2">The sequence shown here is derived from an EMBL/GenBank/DDBJ whole genome shotgun (WGS) entry which is preliminary data.</text>
</comment>
<feature type="transmembrane region" description="Helical" evidence="1">
    <location>
        <begin position="43"/>
        <end position="63"/>
    </location>
</feature>
<dbReference type="STRING" id="61647.LG71_12765"/>
<dbReference type="RefSeq" id="WP_043082919.1">
    <property type="nucleotide sequence ID" value="NZ_CP009450.1"/>
</dbReference>
<proteinExistence type="predicted"/>
<keyword evidence="1" id="KW-0812">Transmembrane</keyword>
<dbReference type="Proteomes" id="UP000036196">
    <property type="component" value="Unassembled WGS sequence"/>
</dbReference>
<gene>
    <name evidence="2" type="ORF">ABW06_11010</name>
</gene>
<evidence type="ECO:0000256" key="1">
    <source>
        <dbReference type="SAM" id="Phobius"/>
    </source>
</evidence>
<keyword evidence="1" id="KW-0472">Membrane</keyword>
<dbReference type="AlphaFoldDB" id="A0A089PLI4"/>
<organism evidence="2 3">
    <name type="scientific">Pluralibacter gergoviae</name>
    <name type="common">Enterobacter gergoviae</name>
    <dbReference type="NCBI Taxonomy" id="61647"/>
    <lineage>
        <taxon>Bacteria</taxon>
        <taxon>Pseudomonadati</taxon>
        <taxon>Pseudomonadota</taxon>
        <taxon>Gammaproteobacteria</taxon>
        <taxon>Enterobacterales</taxon>
        <taxon>Enterobacteriaceae</taxon>
        <taxon>Pluralibacter</taxon>
    </lineage>
</organism>
<dbReference type="PATRIC" id="fig|61647.13.peg.4138"/>
<dbReference type="EMBL" id="LDZF01000009">
    <property type="protein sequence ID" value="KMK13972.1"/>
    <property type="molecule type" value="Genomic_DNA"/>
</dbReference>
<evidence type="ECO:0000313" key="3">
    <source>
        <dbReference type="Proteomes" id="UP000036196"/>
    </source>
</evidence>
<feature type="transmembrane region" description="Helical" evidence="1">
    <location>
        <begin position="69"/>
        <end position="86"/>
    </location>
</feature>